<name>A0ABR8ZED2_9FLAO</name>
<feature type="region of interest" description="Disordered" evidence="1">
    <location>
        <begin position="236"/>
        <end position="259"/>
    </location>
</feature>
<evidence type="ECO:0000256" key="1">
    <source>
        <dbReference type="SAM" id="MobiDB-lite"/>
    </source>
</evidence>
<protein>
    <recommendedName>
        <fullName evidence="3">CCDC81-like prokaryotic HU domain-containing protein</fullName>
    </recommendedName>
</protein>
<comment type="caution">
    <text evidence="4">The sequence shown here is derived from an EMBL/GenBank/DDBJ whole genome shotgun (WGS) entry which is preliminary data.</text>
</comment>
<keyword evidence="5" id="KW-1185">Reference proteome</keyword>
<keyword evidence="2" id="KW-0472">Membrane</keyword>
<feature type="domain" description="CCDC81-like prokaryotic HU" evidence="3">
    <location>
        <begin position="2"/>
        <end position="50"/>
    </location>
</feature>
<keyword evidence="2" id="KW-0812">Transmembrane</keyword>
<organism evidence="4 5">
    <name type="scientific">Chryseobacterium caseinilyticum</name>
    <dbReference type="NCBI Taxonomy" id="2771428"/>
    <lineage>
        <taxon>Bacteria</taxon>
        <taxon>Pseudomonadati</taxon>
        <taxon>Bacteroidota</taxon>
        <taxon>Flavobacteriia</taxon>
        <taxon>Flavobacteriales</taxon>
        <taxon>Weeksellaceae</taxon>
        <taxon>Chryseobacterium group</taxon>
        <taxon>Chryseobacterium</taxon>
    </lineage>
</organism>
<gene>
    <name evidence="4" type="ORF">IC610_14500</name>
</gene>
<dbReference type="RefSeq" id="WP_191737492.1">
    <property type="nucleotide sequence ID" value="NZ_JACYFS010000004.1"/>
</dbReference>
<dbReference type="Pfam" id="PF18174">
    <property type="entry name" value="HU-CCDC81_bac_1"/>
    <property type="match status" value="1"/>
</dbReference>
<feature type="transmembrane region" description="Helical" evidence="2">
    <location>
        <begin position="159"/>
        <end position="177"/>
    </location>
</feature>
<evidence type="ECO:0000256" key="2">
    <source>
        <dbReference type="SAM" id="Phobius"/>
    </source>
</evidence>
<proteinExistence type="predicted"/>
<sequence>MNISAYILEYLKRHGSVTVAGFGVFYLENSKAKLDPENGSILPPSSQIAFKVDYLAESDDLISNIASQKGIAFEAAKNELQIQTDFWKKKLQADHTLEIQNIGRIDQGDNGLAFFGKRLASDHPDFYGLEEIRFSDISDGEKLIEASTKEKDYKFSKSILWIFLAAIPVAGLIYLGIAQKELLFGNQSFDSLSAQTKTKRIEKTVPVQLDSAQIKIADSLKRAAFKADSLKTDSLKKDSIRKHTPRKWYPKKRKSKWQK</sequence>
<evidence type="ECO:0000313" key="5">
    <source>
        <dbReference type="Proteomes" id="UP000637299"/>
    </source>
</evidence>
<accession>A0ABR8ZED2</accession>
<evidence type="ECO:0000259" key="3">
    <source>
        <dbReference type="Pfam" id="PF18174"/>
    </source>
</evidence>
<dbReference type="InterPro" id="IPR040495">
    <property type="entry name" value="HU-CCDC81_bac_1"/>
</dbReference>
<evidence type="ECO:0000313" key="4">
    <source>
        <dbReference type="EMBL" id="MBD8083628.1"/>
    </source>
</evidence>
<dbReference type="Proteomes" id="UP000637299">
    <property type="component" value="Unassembled WGS sequence"/>
</dbReference>
<dbReference type="EMBL" id="JACYFS010000004">
    <property type="protein sequence ID" value="MBD8083628.1"/>
    <property type="molecule type" value="Genomic_DNA"/>
</dbReference>
<reference evidence="4 5" key="1">
    <citation type="submission" date="2020-09" db="EMBL/GenBank/DDBJ databases">
        <title>Genome seq and assembly of Chryseobacterium sp.</title>
        <authorList>
            <person name="Chhetri G."/>
        </authorList>
    </citation>
    <scope>NUCLEOTIDE SEQUENCE [LARGE SCALE GENOMIC DNA]</scope>
    <source>
        <strain evidence="4 5">GCR10</strain>
    </source>
</reference>
<feature type="compositionally biased region" description="Basic residues" evidence="1">
    <location>
        <begin position="239"/>
        <end position="259"/>
    </location>
</feature>
<keyword evidence="2" id="KW-1133">Transmembrane helix</keyword>